<dbReference type="KEGG" id="agv:OJF2_61320"/>
<evidence type="ECO:0000313" key="5">
    <source>
        <dbReference type="Proteomes" id="UP000324233"/>
    </source>
</evidence>
<dbReference type="Gene3D" id="2.60.120.260">
    <property type="entry name" value="Galactose-binding domain-like"/>
    <property type="match status" value="1"/>
</dbReference>
<name>A0A5B9WC68_9BACT</name>
<evidence type="ECO:0000256" key="1">
    <source>
        <dbReference type="ARBA" id="ARBA00022801"/>
    </source>
</evidence>
<dbReference type="PANTHER" id="PTHR43056">
    <property type="entry name" value="PEPTIDASE S9 PROLYL OLIGOPEPTIDASE"/>
    <property type="match status" value="1"/>
</dbReference>
<keyword evidence="1 4" id="KW-0378">Hydrolase</keyword>
<proteinExistence type="predicted"/>
<feature type="region of interest" description="Disordered" evidence="2">
    <location>
        <begin position="420"/>
        <end position="479"/>
    </location>
</feature>
<feature type="compositionally biased region" description="Basic and acidic residues" evidence="2">
    <location>
        <begin position="466"/>
        <end position="479"/>
    </location>
</feature>
<dbReference type="AlphaFoldDB" id="A0A5B9WC68"/>
<evidence type="ECO:0000259" key="3">
    <source>
        <dbReference type="SMART" id="SM00939"/>
    </source>
</evidence>
<protein>
    <submittedName>
        <fullName evidence="4">Cocaine esterase</fullName>
        <ecNumber evidence="4">3.1.1.84</ecNumber>
    </submittedName>
</protein>
<gene>
    <name evidence="4" type="primary">cocE_3</name>
    <name evidence="4" type="ORF">OJF2_61320</name>
</gene>
<dbReference type="Gene3D" id="3.40.50.1820">
    <property type="entry name" value="alpha/beta hydrolase"/>
    <property type="match status" value="1"/>
</dbReference>
<dbReference type="Pfam" id="PF08530">
    <property type="entry name" value="PepX_C"/>
    <property type="match status" value="1"/>
</dbReference>
<dbReference type="InterPro" id="IPR013736">
    <property type="entry name" value="Xaa-Pro_dipept_C"/>
</dbReference>
<organism evidence="4 5">
    <name type="scientific">Aquisphaera giovannonii</name>
    <dbReference type="NCBI Taxonomy" id="406548"/>
    <lineage>
        <taxon>Bacteria</taxon>
        <taxon>Pseudomonadati</taxon>
        <taxon>Planctomycetota</taxon>
        <taxon>Planctomycetia</taxon>
        <taxon>Isosphaerales</taxon>
        <taxon>Isosphaeraceae</taxon>
        <taxon>Aquisphaera</taxon>
    </lineage>
</organism>
<dbReference type="PANTHER" id="PTHR43056:SF10">
    <property type="entry name" value="COCE_NOND FAMILY, PUTATIVE (AFU_ORTHOLOGUE AFUA_7G00600)-RELATED"/>
    <property type="match status" value="1"/>
</dbReference>
<dbReference type="Proteomes" id="UP000324233">
    <property type="component" value="Chromosome"/>
</dbReference>
<keyword evidence="5" id="KW-1185">Reference proteome</keyword>
<dbReference type="InterPro" id="IPR029058">
    <property type="entry name" value="AB_hydrolase_fold"/>
</dbReference>
<dbReference type="RefSeq" id="WP_246196224.1">
    <property type="nucleotide sequence ID" value="NZ_CP042997.1"/>
</dbReference>
<dbReference type="NCBIfam" id="TIGR00976">
    <property type="entry name" value="CocE_NonD"/>
    <property type="match status" value="1"/>
</dbReference>
<dbReference type="InterPro" id="IPR005674">
    <property type="entry name" value="CocE/Ser_esterase"/>
</dbReference>
<dbReference type="EMBL" id="CP042997">
    <property type="protein sequence ID" value="QEH37541.1"/>
    <property type="molecule type" value="Genomic_DNA"/>
</dbReference>
<dbReference type="SUPFAM" id="SSF53474">
    <property type="entry name" value="alpha/beta-Hydrolases"/>
    <property type="match status" value="1"/>
</dbReference>
<dbReference type="InterPro" id="IPR000383">
    <property type="entry name" value="Xaa-Pro-like_dom"/>
</dbReference>
<dbReference type="GO" id="GO:0008239">
    <property type="term" value="F:dipeptidyl-peptidase activity"/>
    <property type="evidence" value="ECO:0007669"/>
    <property type="project" value="InterPro"/>
</dbReference>
<dbReference type="Pfam" id="PF02129">
    <property type="entry name" value="Peptidase_S15"/>
    <property type="match status" value="1"/>
</dbReference>
<evidence type="ECO:0000313" key="4">
    <source>
        <dbReference type="EMBL" id="QEH37541.1"/>
    </source>
</evidence>
<reference evidence="4 5" key="1">
    <citation type="submission" date="2019-08" db="EMBL/GenBank/DDBJ databases">
        <title>Deep-cultivation of Planctomycetes and their phenomic and genomic characterization uncovers novel biology.</title>
        <authorList>
            <person name="Wiegand S."/>
            <person name="Jogler M."/>
            <person name="Boedeker C."/>
            <person name="Pinto D."/>
            <person name="Vollmers J."/>
            <person name="Rivas-Marin E."/>
            <person name="Kohn T."/>
            <person name="Peeters S.H."/>
            <person name="Heuer A."/>
            <person name="Rast P."/>
            <person name="Oberbeckmann S."/>
            <person name="Bunk B."/>
            <person name="Jeske O."/>
            <person name="Meyerdierks A."/>
            <person name="Storesund J.E."/>
            <person name="Kallscheuer N."/>
            <person name="Luecker S."/>
            <person name="Lage O.M."/>
            <person name="Pohl T."/>
            <person name="Merkel B.J."/>
            <person name="Hornburger P."/>
            <person name="Mueller R.-W."/>
            <person name="Bruemmer F."/>
            <person name="Labrenz M."/>
            <person name="Spormann A.M."/>
            <person name="Op den Camp H."/>
            <person name="Overmann J."/>
            <person name="Amann R."/>
            <person name="Jetten M.S.M."/>
            <person name="Mascher T."/>
            <person name="Medema M.H."/>
            <person name="Devos D.P."/>
            <person name="Kaster A.-K."/>
            <person name="Ovreas L."/>
            <person name="Rohde M."/>
            <person name="Galperin M.Y."/>
            <person name="Jogler C."/>
        </authorList>
    </citation>
    <scope>NUCLEOTIDE SEQUENCE [LARGE SCALE GENOMIC DNA]</scope>
    <source>
        <strain evidence="4 5">OJF2</strain>
    </source>
</reference>
<sequence>MPFPRPRPLLPATAMLTGLILLGLPPRARSQAPPAPAVADRAAEFQVAIERNVMIPVRDGVRLAADIYRPAREGRPAPGRFPSLFTRTPYDKRGTGAEGTYYAERGYVVVANDTRGRYASEGAWNGLANDPEDGYDVVEWIAARPWSDSKVGTFGTSYPGGTQHAMAEMSPPHLTTMIPIDALSNCGVAGMRHGGAFELRFVNWIFQTGAPASKAAMADPALRRALEESGRRIRQHVGLLPVRPGTTPLRLVPEYEAWLVAALRSGPESPFWHVKGMSVVDHVKDYADIPVLHVTGWYDSWTRQVTMNYQALAPAKSSVHRLVIGPWTHGAQGSNLAGEVEFTPEAAVDLLRFRLRWYDRWLKGVRNGVDDDPPVLLYVMGTGDDRRSAGGRLRHGGSWRAEREWPIARTRPTAFYLHADGSLAPEPPREASSRTTYTFDPRRPVPTIGGNISSSQGLMSAGGYDQRARPDGHPATDELPLSERRDVLVFRSAPLAEDVEVTGTVEAKLWISSTAPDTDFTAKLIDEVPPNADYPLGFDLNLGDSILRARYREGLDHQAPALKAGEAVPITITLYPTSNVFKKGHRIRVDVSSSNYPRFDVNPNTGEPLGEDRRTAPADNTVFHDAAHPSSLVLPIIPPPR</sequence>
<dbReference type="InterPro" id="IPR008979">
    <property type="entry name" value="Galactose-bd-like_sf"/>
</dbReference>
<dbReference type="EC" id="3.1.1.84" evidence="4"/>
<dbReference type="Gene3D" id="1.10.3020.10">
    <property type="entry name" value="alpha-amino acid ester hydrolase ( Helical cap domain)"/>
    <property type="match status" value="1"/>
</dbReference>
<dbReference type="SMART" id="SM00939">
    <property type="entry name" value="PepX_C"/>
    <property type="match status" value="1"/>
</dbReference>
<dbReference type="InterPro" id="IPR050585">
    <property type="entry name" value="Xaa-Pro_dipeptidyl-ppase/CocE"/>
</dbReference>
<accession>A0A5B9WC68</accession>
<feature type="domain" description="Xaa-Pro dipeptidyl-peptidase C-terminal" evidence="3">
    <location>
        <begin position="355"/>
        <end position="633"/>
    </location>
</feature>
<dbReference type="SUPFAM" id="SSF49785">
    <property type="entry name" value="Galactose-binding domain-like"/>
    <property type="match status" value="1"/>
</dbReference>
<evidence type="ECO:0000256" key="2">
    <source>
        <dbReference type="SAM" id="MobiDB-lite"/>
    </source>
</evidence>